<feature type="transmembrane region" description="Helical" evidence="5">
    <location>
        <begin position="89"/>
        <end position="110"/>
    </location>
</feature>
<dbReference type="PANTHER" id="PTHR32322">
    <property type="entry name" value="INNER MEMBRANE TRANSPORTER"/>
    <property type="match status" value="1"/>
</dbReference>
<name>A0A8J7LQ40_9RHOB</name>
<dbReference type="RefSeq" id="WP_228849321.1">
    <property type="nucleotide sequence ID" value="NZ_JADCKQ010000010.1"/>
</dbReference>
<dbReference type="PANTHER" id="PTHR32322:SF9">
    <property type="entry name" value="AMINO-ACID METABOLITE EFFLUX PUMP-RELATED"/>
    <property type="match status" value="1"/>
</dbReference>
<comment type="caution">
    <text evidence="8">The sequence shown here is derived from an EMBL/GenBank/DDBJ whole genome shotgun (WGS) entry which is preliminary data.</text>
</comment>
<proteinExistence type="predicted"/>
<dbReference type="AlphaFoldDB" id="A0A8J7LQ40"/>
<dbReference type="InterPro" id="IPR000620">
    <property type="entry name" value="EamA_dom"/>
</dbReference>
<dbReference type="SUPFAM" id="SSF103481">
    <property type="entry name" value="Multidrug resistance efflux transporter EmrE"/>
    <property type="match status" value="2"/>
</dbReference>
<dbReference type="EMBL" id="JADCKQ010000010">
    <property type="protein sequence ID" value="MBI1494561.1"/>
    <property type="molecule type" value="Genomic_DNA"/>
</dbReference>
<keyword evidence="9" id="KW-1185">Reference proteome</keyword>
<organism evidence="8 9">
    <name type="scientific">Halocynthiibacter styelae</name>
    <dbReference type="NCBI Taxonomy" id="2761955"/>
    <lineage>
        <taxon>Bacteria</taxon>
        <taxon>Pseudomonadati</taxon>
        <taxon>Pseudomonadota</taxon>
        <taxon>Alphaproteobacteria</taxon>
        <taxon>Rhodobacterales</taxon>
        <taxon>Paracoccaceae</taxon>
        <taxon>Halocynthiibacter</taxon>
    </lineage>
</organism>
<dbReference type="InterPro" id="IPR050638">
    <property type="entry name" value="AA-Vitamin_Transporters"/>
</dbReference>
<reference evidence="8" key="1">
    <citation type="submission" date="2020-10" db="EMBL/GenBank/DDBJ databases">
        <title>Paenihalocynthiibacter styelae gen. nov., sp. nov., isolated from stalked sea squirt Styela clava.</title>
        <authorList>
            <person name="Kim Y.-O."/>
            <person name="Yoon J.-H."/>
        </authorList>
    </citation>
    <scope>NUCLEOTIDE SEQUENCE</scope>
    <source>
        <strain evidence="8">MYP1-1</strain>
    </source>
</reference>
<keyword evidence="3 5" id="KW-1133">Transmembrane helix</keyword>
<feature type="transmembrane region" description="Helical" evidence="5">
    <location>
        <begin position="32"/>
        <end position="53"/>
    </location>
</feature>
<dbReference type="Proteomes" id="UP000640583">
    <property type="component" value="Unassembled WGS sequence"/>
</dbReference>
<protein>
    <submittedName>
        <fullName evidence="8">DMT family transporter</fullName>
    </submittedName>
</protein>
<keyword evidence="6" id="KW-0732">Signal</keyword>
<keyword evidence="4 5" id="KW-0472">Membrane</keyword>
<feature type="transmembrane region" description="Helical" evidence="5">
    <location>
        <begin position="65"/>
        <end position="83"/>
    </location>
</feature>
<evidence type="ECO:0000256" key="4">
    <source>
        <dbReference type="ARBA" id="ARBA00023136"/>
    </source>
</evidence>
<feature type="chain" id="PRO_5035212602" evidence="6">
    <location>
        <begin position="16"/>
        <end position="285"/>
    </location>
</feature>
<feature type="transmembrane region" description="Helical" evidence="5">
    <location>
        <begin position="259"/>
        <end position="276"/>
    </location>
</feature>
<evidence type="ECO:0000256" key="6">
    <source>
        <dbReference type="SAM" id="SignalP"/>
    </source>
</evidence>
<comment type="subcellular location">
    <subcellularLocation>
        <location evidence="1">Membrane</location>
        <topology evidence="1">Multi-pass membrane protein</topology>
    </subcellularLocation>
</comment>
<evidence type="ECO:0000256" key="2">
    <source>
        <dbReference type="ARBA" id="ARBA00022692"/>
    </source>
</evidence>
<feature type="transmembrane region" description="Helical" evidence="5">
    <location>
        <begin position="119"/>
        <end position="136"/>
    </location>
</feature>
<sequence>MRLFLLTSLTMVAFAANSVLNRAALVTGDMTALQFSAIRAMSGAIILLVLILWQSGNLARLRAASITGGAMLALYLVGFSIAYTHMDSGVGALILFGGVQITMFGGALIARENIPPQRWVGAALAFAGLVVLVWPSDYSGSWVHAEIFMGLAALGWGIYSLLGRGAKDPLAATAGNFVYACLPVGVALMMLDGLRIPELTIALFYAVLSGAITSGLGYALWYQLLPQLRTSIAAIAQLSVPLIAAAGGVIFLSEATDNRFWIAAFLVLGGIALSLFPSRKRLSNS</sequence>
<feature type="transmembrane region" description="Helical" evidence="5">
    <location>
        <begin position="233"/>
        <end position="253"/>
    </location>
</feature>
<evidence type="ECO:0000256" key="5">
    <source>
        <dbReference type="SAM" id="Phobius"/>
    </source>
</evidence>
<feature type="transmembrane region" description="Helical" evidence="5">
    <location>
        <begin position="142"/>
        <end position="162"/>
    </location>
</feature>
<feature type="transmembrane region" description="Helical" evidence="5">
    <location>
        <begin position="202"/>
        <end position="221"/>
    </location>
</feature>
<gene>
    <name evidence="8" type="ORF">H1D41_13015</name>
</gene>
<evidence type="ECO:0000313" key="8">
    <source>
        <dbReference type="EMBL" id="MBI1494561.1"/>
    </source>
</evidence>
<accession>A0A8J7LQ40</accession>
<evidence type="ECO:0000256" key="3">
    <source>
        <dbReference type="ARBA" id="ARBA00022989"/>
    </source>
</evidence>
<keyword evidence="2 5" id="KW-0812">Transmembrane</keyword>
<dbReference type="Pfam" id="PF00892">
    <property type="entry name" value="EamA"/>
    <property type="match status" value="1"/>
</dbReference>
<feature type="domain" description="EamA" evidence="7">
    <location>
        <begin position="147"/>
        <end position="275"/>
    </location>
</feature>
<evidence type="ECO:0000313" key="9">
    <source>
        <dbReference type="Proteomes" id="UP000640583"/>
    </source>
</evidence>
<feature type="transmembrane region" description="Helical" evidence="5">
    <location>
        <begin position="169"/>
        <end position="190"/>
    </location>
</feature>
<feature type="signal peptide" evidence="6">
    <location>
        <begin position="1"/>
        <end position="15"/>
    </location>
</feature>
<evidence type="ECO:0000259" key="7">
    <source>
        <dbReference type="Pfam" id="PF00892"/>
    </source>
</evidence>
<dbReference type="InterPro" id="IPR037185">
    <property type="entry name" value="EmrE-like"/>
</dbReference>
<evidence type="ECO:0000256" key="1">
    <source>
        <dbReference type="ARBA" id="ARBA00004141"/>
    </source>
</evidence>
<dbReference type="GO" id="GO:0016020">
    <property type="term" value="C:membrane"/>
    <property type="evidence" value="ECO:0007669"/>
    <property type="project" value="UniProtKB-SubCell"/>
</dbReference>